<protein>
    <recommendedName>
        <fullName evidence="14">Ion transport domain-containing protein</fullName>
    </recommendedName>
</protein>
<dbReference type="InterPro" id="IPR005446">
    <property type="entry name" value="VDCC_L_a1su"/>
</dbReference>
<evidence type="ECO:0000256" key="6">
    <source>
        <dbReference type="ARBA" id="ARBA00022837"/>
    </source>
</evidence>
<evidence type="ECO:0000256" key="10">
    <source>
        <dbReference type="ARBA" id="ARBA00023136"/>
    </source>
</evidence>
<feature type="transmembrane region" description="Helical" evidence="13">
    <location>
        <begin position="156"/>
        <end position="175"/>
    </location>
</feature>
<dbReference type="GO" id="GO:0005891">
    <property type="term" value="C:voltage-gated calcium channel complex"/>
    <property type="evidence" value="ECO:0007669"/>
    <property type="project" value="InterPro"/>
</dbReference>
<organism evidence="15 16">
    <name type="scientific">Diploptera punctata</name>
    <name type="common">Pacific beetle cockroach</name>
    <dbReference type="NCBI Taxonomy" id="6984"/>
    <lineage>
        <taxon>Eukaryota</taxon>
        <taxon>Metazoa</taxon>
        <taxon>Ecdysozoa</taxon>
        <taxon>Arthropoda</taxon>
        <taxon>Hexapoda</taxon>
        <taxon>Insecta</taxon>
        <taxon>Pterygota</taxon>
        <taxon>Neoptera</taxon>
        <taxon>Polyneoptera</taxon>
        <taxon>Dictyoptera</taxon>
        <taxon>Blattodea</taxon>
        <taxon>Blaberoidea</taxon>
        <taxon>Blaberidae</taxon>
        <taxon>Diplopterinae</taxon>
        <taxon>Diploptera</taxon>
    </lineage>
</organism>
<evidence type="ECO:0000256" key="1">
    <source>
        <dbReference type="ARBA" id="ARBA00004141"/>
    </source>
</evidence>
<gene>
    <name evidence="15" type="ORF">L9F63_022638</name>
</gene>
<evidence type="ECO:0000256" key="5">
    <source>
        <dbReference type="ARBA" id="ARBA00022692"/>
    </source>
</evidence>
<comment type="subcellular location">
    <subcellularLocation>
        <location evidence="1">Membrane</location>
        <topology evidence="1">Multi-pass membrane protein</topology>
    </subcellularLocation>
</comment>
<feature type="transmembrane region" description="Helical" evidence="13">
    <location>
        <begin position="216"/>
        <end position="238"/>
    </location>
</feature>
<keyword evidence="7" id="KW-0851">Voltage-gated channel</keyword>
<dbReference type="GO" id="GO:0008331">
    <property type="term" value="F:high voltage-gated calcium channel activity"/>
    <property type="evidence" value="ECO:0007669"/>
    <property type="project" value="TreeGrafter"/>
</dbReference>
<sequence length="251" mass="27600">THKISGPQHELGGTTSTTGSTAPDKPLSTAWQAALGATAMSANKKRPVRRGGKPPPDRPQRALFCLPLKNPIRKLCIDVVEWKPFEYLILLTIFANCVALAVYTPYPNSDSNSTNLYLEKIENVFLAIFTVECVMKIIAYGLVAHPGAYLRNGWNLLDFTIVVIGLLSSALSNLMKDGFDVKALRAFRVLRPLRLVSGVPSLQVVLNSILRAMVPLLHIALLVLFVIIIYAIIGLELFSGEMHKTCFDNIT</sequence>
<keyword evidence="9" id="KW-0406">Ion transport</keyword>
<evidence type="ECO:0000313" key="16">
    <source>
        <dbReference type="Proteomes" id="UP001233999"/>
    </source>
</evidence>
<dbReference type="InterPro" id="IPR005821">
    <property type="entry name" value="Ion_trans_dom"/>
</dbReference>
<keyword evidence="16" id="KW-1185">Reference proteome</keyword>
<feature type="region of interest" description="Disordered" evidence="12">
    <location>
        <begin position="1"/>
        <end position="26"/>
    </location>
</feature>
<dbReference type="Gene3D" id="1.20.120.350">
    <property type="entry name" value="Voltage-gated potassium channels. Chain C"/>
    <property type="match status" value="1"/>
</dbReference>
<evidence type="ECO:0000256" key="3">
    <source>
        <dbReference type="ARBA" id="ARBA00022568"/>
    </source>
</evidence>
<dbReference type="InterPro" id="IPR027359">
    <property type="entry name" value="Volt_channel_dom_sf"/>
</dbReference>
<evidence type="ECO:0000313" key="15">
    <source>
        <dbReference type="EMBL" id="KAJ9583022.1"/>
    </source>
</evidence>
<keyword evidence="8 13" id="KW-1133">Transmembrane helix</keyword>
<keyword evidence="4" id="KW-0107">Calcium channel</keyword>
<dbReference type="PRINTS" id="PR01630">
    <property type="entry name" value="LVDCCALPHA1"/>
</dbReference>
<feature type="region of interest" description="Disordered" evidence="12">
    <location>
        <begin position="39"/>
        <end position="60"/>
    </location>
</feature>
<dbReference type="AlphaFoldDB" id="A0AAD7ZMZ0"/>
<keyword evidence="6" id="KW-0106">Calcium</keyword>
<dbReference type="FunFam" id="1.20.120.350:FF:000010">
    <property type="entry name" value="Voltage-dependent L-type calcium channel subunit alpha"/>
    <property type="match status" value="1"/>
</dbReference>
<dbReference type="Gene3D" id="1.10.287.70">
    <property type="match status" value="1"/>
</dbReference>
<evidence type="ECO:0000256" key="8">
    <source>
        <dbReference type="ARBA" id="ARBA00022989"/>
    </source>
</evidence>
<feature type="transmembrane region" description="Helical" evidence="13">
    <location>
        <begin position="87"/>
        <end position="104"/>
    </location>
</feature>
<keyword evidence="11" id="KW-0407">Ion channel</keyword>
<evidence type="ECO:0000256" key="12">
    <source>
        <dbReference type="SAM" id="MobiDB-lite"/>
    </source>
</evidence>
<dbReference type="PANTHER" id="PTHR45628">
    <property type="entry name" value="VOLTAGE-DEPENDENT CALCIUM CHANNEL TYPE A SUBUNIT ALPHA-1"/>
    <property type="match status" value="1"/>
</dbReference>
<feature type="compositionally biased region" description="Basic residues" evidence="12">
    <location>
        <begin position="43"/>
        <end position="52"/>
    </location>
</feature>
<evidence type="ECO:0000256" key="11">
    <source>
        <dbReference type="ARBA" id="ARBA00023303"/>
    </source>
</evidence>
<evidence type="ECO:0000256" key="4">
    <source>
        <dbReference type="ARBA" id="ARBA00022673"/>
    </source>
</evidence>
<keyword evidence="5 13" id="KW-0812">Transmembrane</keyword>
<reference evidence="15" key="1">
    <citation type="journal article" date="2023" name="IScience">
        <title>Live-bearing cockroach genome reveals convergent evolutionary mechanisms linked to viviparity in insects and beyond.</title>
        <authorList>
            <person name="Fouks B."/>
            <person name="Harrison M.C."/>
            <person name="Mikhailova A.A."/>
            <person name="Marchal E."/>
            <person name="English S."/>
            <person name="Carruthers M."/>
            <person name="Jennings E.C."/>
            <person name="Chiamaka E.L."/>
            <person name="Frigard R.A."/>
            <person name="Pippel M."/>
            <person name="Attardo G.M."/>
            <person name="Benoit J.B."/>
            <person name="Bornberg-Bauer E."/>
            <person name="Tobe S.S."/>
        </authorList>
    </citation>
    <scope>NUCLEOTIDE SEQUENCE</scope>
    <source>
        <strain evidence="15">Stay&amp;Tobe</strain>
    </source>
</reference>
<feature type="non-terminal residue" evidence="15">
    <location>
        <position position="1"/>
    </location>
</feature>
<dbReference type="EMBL" id="JASPKZ010007691">
    <property type="protein sequence ID" value="KAJ9583022.1"/>
    <property type="molecule type" value="Genomic_DNA"/>
</dbReference>
<proteinExistence type="predicted"/>
<dbReference type="GO" id="GO:0098703">
    <property type="term" value="P:calcium ion import across plasma membrane"/>
    <property type="evidence" value="ECO:0007669"/>
    <property type="project" value="TreeGrafter"/>
</dbReference>
<evidence type="ECO:0000256" key="13">
    <source>
        <dbReference type="SAM" id="Phobius"/>
    </source>
</evidence>
<keyword evidence="3" id="KW-0109">Calcium transport</keyword>
<feature type="compositionally biased region" description="Low complexity" evidence="12">
    <location>
        <begin position="12"/>
        <end position="21"/>
    </location>
</feature>
<name>A0AAD7ZMZ0_DIPPU</name>
<evidence type="ECO:0000256" key="9">
    <source>
        <dbReference type="ARBA" id="ARBA00023065"/>
    </source>
</evidence>
<dbReference type="InterPro" id="IPR050599">
    <property type="entry name" value="VDCC_alpha-1_subunit"/>
</dbReference>
<dbReference type="PANTHER" id="PTHR45628:SF1">
    <property type="entry name" value="VOLTAGE-DEPENDENT CALCIUM CHANNEL TYPE D SUBUNIT ALPHA-1"/>
    <property type="match status" value="1"/>
</dbReference>
<dbReference type="Pfam" id="PF00520">
    <property type="entry name" value="Ion_trans"/>
    <property type="match status" value="1"/>
</dbReference>
<feature type="non-terminal residue" evidence="15">
    <location>
        <position position="251"/>
    </location>
</feature>
<keyword evidence="10 13" id="KW-0472">Membrane</keyword>
<evidence type="ECO:0000259" key="14">
    <source>
        <dbReference type="Pfam" id="PF00520"/>
    </source>
</evidence>
<accession>A0AAD7ZMZ0</accession>
<comment type="caution">
    <text evidence="15">The sequence shown here is derived from an EMBL/GenBank/DDBJ whole genome shotgun (WGS) entry which is preliminary data.</text>
</comment>
<keyword evidence="2" id="KW-0813">Transport</keyword>
<reference evidence="15" key="2">
    <citation type="submission" date="2023-05" db="EMBL/GenBank/DDBJ databases">
        <authorList>
            <person name="Fouks B."/>
        </authorList>
    </citation>
    <scope>NUCLEOTIDE SEQUENCE</scope>
    <source>
        <strain evidence="15">Stay&amp;Tobe</strain>
        <tissue evidence="15">Testes</tissue>
    </source>
</reference>
<evidence type="ECO:0000256" key="2">
    <source>
        <dbReference type="ARBA" id="ARBA00022448"/>
    </source>
</evidence>
<evidence type="ECO:0000256" key="7">
    <source>
        <dbReference type="ARBA" id="ARBA00022882"/>
    </source>
</evidence>
<dbReference type="Proteomes" id="UP001233999">
    <property type="component" value="Unassembled WGS sequence"/>
</dbReference>
<feature type="domain" description="Ion transport" evidence="14">
    <location>
        <begin position="83"/>
        <end position="244"/>
    </location>
</feature>
<dbReference type="SUPFAM" id="SSF81324">
    <property type="entry name" value="Voltage-gated potassium channels"/>
    <property type="match status" value="1"/>
</dbReference>
<feature type="transmembrane region" description="Helical" evidence="13">
    <location>
        <begin position="124"/>
        <end position="144"/>
    </location>
</feature>